<comment type="similarity">
    <text evidence="2">Belongs to the peptidase S1 family. CLIP subfamily.</text>
</comment>
<dbReference type="InterPro" id="IPR001314">
    <property type="entry name" value="Peptidase_S1A"/>
</dbReference>
<dbReference type="CDD" id="cd00190">
    <property type="entry name" value="Tryp_SPc"/>
    <property type="match status" value="1"/>
</dbReference>
<reference evidence="5" key="1">
    <citation type="submission" date="2020-11" db="EMBL/GenBank/DDBJ databases">
        <authorList>
            <person name="Tran Van P."/>
        </authorList>
    </citation>
    <scope>NUCLEOTIDE SEQUENCE</scope>
</reference>
<keyword evidence="3" id="KW-1133">Transmembrane helix</keyword>
<evidence type="ECO:0000259" key="4">
    <source>
        <dbReference type="PROSITE" id="PS50240"/>
    </source>
</evidence>
<protein>
    <recommendedName>
        <fullName evidence="4">Peptidase S1 domain-containing protein</fullName>
    </recommendedName>
</protein>
<dbReference type="PROSITE" id="PS00134">
    <property type="entry name" value="TRYPSIN_HIS"/>
    <property type="match status" value="1"/>
</dbReference>
<dbReference type="InterPro" id="IPR043504">
    <property type="entry name" value="Peptidase_S1_PA_chymotrypsin"/>
</dbReference>
<evidence type="ECO:0000313" key="5">
    <source>
        <dbReference type="EMBL" id="CAD7247532.1"/>
    </source>
</evidence>
<evidence type="ECO:0000256" key="2">
    <source>
        <dbReference type="ARBA" id="ARBA00024195"/>
    </source>
</evidence>
<dbReference type="GO" id="GO:0006508">
    <property type="term" value="P:proteolysis"/>
    <property type="evidence" value="ECO:0007669"/>
    <property type="project" value="InterPro"/>
</dbReference>
<dbReference type="SUPFAM" id="SSF50494">
    <property type="entry name" value="Trypsin-like serine proteases"/>
    <property type="match status" value="1"/>
</dbReference>
<evidence type="ECO:0000313" key="6">
    <source>
        <dbReference type="Proteomes" id="UP000677054"/>
    </source>
</evidence>
<feature type="transmembrane region" description="Helical" evidence="3">
    <location>
        <begin position="42"/>
        <end position="63"/>
    </location>
</feature>
<dbReference type="Proteomes" id="UP000677054">
    <property type="component" value="Unassembled WGS sequence"/>
</dbReference>
<keyword evidence="3" id="KW-0472">Membrane</keyword>
<name>A0A7R8XCV3_9CRUS</name>
<keyword evidence="1" id="KW-1015">Disulfide bond</keyword>
<dbReference type="InterPro" id="IPR018114">
    <property type="entry name" value="TRYPSIN_HIS"/>
</dbReference>
<organism evidence="5">
    <name type="scientific">Darwinula stevensoni</name>
    <dbReference type="NCBI Taxonomy" id="69355"/>
    <lineage>
        <taxon>Eukaryota</taxon>
        <taxon>Metazoa</taxon>
        <taxon>Ecdysozoa</taxon>
        <taxon>Arthropoda</taxon>
        <taxon>Crustacea</taxon>
        <taxon>Oligostraca</taxon>
        <taxon>Ostracoda</taxon>
        <taxon>Podocopa</taxon>
        <taxon>Podocopida</taxon>
        <taxon>Darwinulocopina</taxon>
        <taxon>Darwinuloidea</taxon>
        <taxon>Darwinulidae</taxon>
        <taxon>Darwinula</taxon>
    </lineage>
</organism>
<gene>
    <name evidence="5" type="ORF">DSTB1V02_LOCUS7363</name>
</gene>
<dbReference type="GO" id="GO:0004252">
    <property type="term" value="F:serine-type endopeptidase activity"/>
    <property type="evidence" value="ECO:0007669"/>
    <property type="project" value="InterPro"/>
</dbReference>
<dbReference type="EMBL" id="LR901001">
    <property type="protein sequence ID" value="CAD7247532.1"/>
    <property type="molecule type" value="Genomic_DNA"/>
</dbReference>
<feature type="domain" description="Peptidase S1" evidence="4">
    <location>
        <begin position="89"/>
        <end position="330"/>
    </location>
</feature>
<dbReference type="Gene3D" id="2.40.10.10">
    <property type="entry name" value="Trypsin-like serine proteases"/>
    <property type="match status" value="1"/>
</dbReference>
<dbReference type="AlphaFoldDB" id="A0A7R8XCV3"/>
<dbReference type="InterPro" id="IPR009003">
    <property type="entry name" value="Peptidase_S1_PA"/>
</dbReference>
<dbReference type="SMART" id="SM00020">
    <property type="entry name" value="Tryp_SPc"/>
    <property type="match status" value="1"/>
</dbReference>
<proteinExistence type="inferred from homology"/>
<accession>A0A7R8XCV3</accession>
<dbReference type="PANTHER" id="PTHR24256">
    <property type="entry name" value="TRYPTASE-RELATED"/>
    <property type="match status" value="1"/>
</dbReference>
<dbReference type="InterPro" id="IPR051487">
    <property type="entry name" value="Ser/Thr_Proteases_Immune/Dev"/>
</dbReference>
<dbReference type="Pfam" id="PF00089">
    <property type="entry name" value="Trypsin"/>
    <property type="match status" value="1"/>
</dbReference>
<keyword evidence="3" id="KW-0812">Transmembrane</keyword>
<dbReference type="PRINTS" id="PR00722">
    <property type="entry name" value="CHYMOTRYPSIN"/>
</dbReference>
<dbReference type="PROSITE" id="PS50240">
    <property type="entry name" value="TRYPSIN_DOM"/>
    <property type="match status" value="1"/>
</dbReference>
<dbReference type="EMBL" id="CAJPEV010001484">
    <property type="protein sequence ID" value="CAG0892914.1"/>
    <property type="molecule type" value="Genomic_DNA"/>
</dbReference>
<dbReference type="OrthoDB" id="10059102at2759"/>
<keyword evidence="6" id="KW-1185">Reference proteome</keyword>
<dbReference type="FunFam" id="2.40.10.10:FF:000068">
    <property type="entry name" value="transmembrane protease serine 2"/>
    <property type="match status" value="1"/>
</dbReference>
<evidence type="ECO:0000256" key="3">
    <source>
        <dbReference type="SAM" id="Phobius"/>
    </source>
</evidence>
<dbReference type="InterPro" id="IPR001254">
    <property type="entry name" value="Trypsin_dom"/>
</dbReference>
<sequence>MHTGATLPLVSCQQANNKTTRVRRKTSLSTSDLFVGESQSRILYMTIMPLIFALVASLMPAIFSASLNDCGQTPCPSIRMENETDQTLISAGRALREAEESAGFWPWNAGLKTKDGEFVCGGTLINSQIILTAAHCVDKENPDSFYVSLGDYDRLQPEIFQLDMKIRSIFIHPFFNISSYHYDLAIIILNDTVPFLEYPNIRPICLPGSDYLDDTIREGVVVGWGLRHRGGLRTGPLLRWEKMTSVNILPPDICSKLIGPFYHKETMICALEREGRICNWTEFLREGEEQGWQRFSGTLDIHGKSQQKINYRWKQMNENARDLRCILWQE</sequence>
<evidence type="ECO:0000256" key="1">
    <source>
        <dbReference type="ARBA" id="ARBA00023157"/>
    </source>
</evidence>